<protein>
    <submittedName>
        <fullName evidence="2">Uncharacterized protein</fullName>
    </submittedName>
</protein>
<reference evidence="2" key="1">
    <citation type="journal article" date="2020" name="Stud. Mycol.">
        <title>101 Dothideomycetes genomes: a test case for predicting lifestyles and emergence of pathogens.</title>
        <authorList>
            <person name="Haridas S."/>
            <person name="Albert R."/>
            <person name="Binder M."/>
            <person name="Bloem J."/>
            <person name="Labutti K."/>
            <person name="Salamov A."/>
            <person name="Andreopoulos B."/>
            <person name="Baker S."/>
            <person name="Barry K."/>
            <person name="Bills G."/>
            <person name="Bluhm B."/>
            <person name="Cannon C."/>
            <person name="Castanera R."/>
            <person name="Culley D."/>
            <person name="Daum C."/>
            <person name="Ezra D."/>
            <person name="Gonzalez J."/>
            <person name="Henrissat B."/>
            <person name="Kuo A."/>
            <person name="Liang C."/>
            <person name="Lipzen A."/>
            <person name="Lutzoni F."/>
            <person name="Magnuson J."/>
            <person name="Mondo S."/>
            <person name="Nolan M."/>
            <person name="Ohm R."/>
            <person name="Pangilinan J."/>
            <person name="Park H.-J."/>
            <person name="Ramirez L."/>
            <person name="Alfaro M."/>
            <person name="Sun H."/>
            <person name="Tritt A."/>
            <person name="Yoshinaga Y."/>
            <person name="Zwiers L.-H."/>
            <person name="Turgeon B."/>
            <person name="Goodwin S."/>
            <person name="Spatafora J."/>
            <person name="Crous P."/>
            <person name="Grigoriev I."/>
        </authorList>
    </citation>
    <scope>NUCLEOTIDE SEQUENCE</scope>
    <source>
        <strain evidence="2">CBS 260.36</strain>
    </source>
</reference>
<evidence type="ECO:0000313" key="3">
    <source>
        <dbReference type="Proteomes" id="UP000799439"/>
    </source>
</evidence>
<dbReference type="AlphaFoldDB" id="A0A9P4IQ39"/>
<organism evidence="2 3">
    <name type="scientific">Myriangium duriaei CBS 260.36</name>
    <dbReference type="NCBI Taxonomy" id="1168546"/>
    <lineage>
        <taxon>Eukaryota</taxon>
        <taxon>Fungi</taxon>
        <taxon>Dikarya</taxon>
        <taxon>Ascomycota</taxon>
        <taxon>Pezizomycotina</taxon>
        <taxon>Dothideomycetes</taxon>
        <taxon>Dothideomycetidae</taxon>
        <taxon>Myriangiales</taxon>
        <taxon>Myriangiaceae</taxon>
        <taxon>Myriangium</taxon>
    </lineage>
</organism>
<sequence>MKLYTEVRDVRHKSMSVLLERIMDQKDRPELQDARDRFDELMDNLMEQLQHSREELLHNWTEELVARIVHENDAEPRVSVGLETLANGVIENMRYMVIPKMLETFQAKFHSDLRSNGGKESVLSATVRSHTHNSTGLEMVKRRSLDGICHNIVNPLKRKRGMARAEQTYASPSQIHPAAATQFADRRYPSPTSSSQAQEPGSNAAEDESIDDGRMSPTSTECPSPDSTTCSADSKSFRSIPTIDTPALPASVGSERGFLDDDDQASPSLAIQDLDDSLTENADRMVISYILTDQAQTPLDLAEDGTILTKIAPRFPPCETLNLSNGHVQTADRIVAPSAMEVPAQDLMSPVEDEDDSIVVDSEPPSLRRSNSAGIVVDSTGAKVTVIPGKCRTRCVMLLKLTHQSSKITSRGISSTARITRCSMYTTSHSPKKMKPISKPCRTPPALILKPTRKLSNTTQYMLRNREKSTRTEKLQAPPRFAVQRWAVPQPTEREALKLAVMTPVQSS</sequence>
<feature type="compositionally biased region" description="Polar residues" evidence="1">
    <location>
        <begin position="216"/>
        <end position="239"/>
    </location>
</feature>
<dbReference type="EMBL" id="ML996094">
    <property type="protein sequence ID" value="KAF2148028.1"/>
    <property type="molecule type" value="Genomic_DNA"/>
</dbReference>
<evidence type="ECO:0000313" key="2">
    <source>
        <dbReference type="EMBL" id="KAF2148028.1"/>
    </source>
</evidence>
<feature type="region of interest" description="Disordered" evidence="1">
    <location>
        <begin position="185"/>
        <end position="265"/>
    </location>
</feature>
<feature type="region of interest" description="Disordered" evidence="1">
    <location>
        <begin position="349"/>
        <end position="371"/>
    </location>
</feature>
<dbReference type="Proteomes" id="UP000799439">
    <property type="component" value="Unassembled WGS sequence"/>
</dbReference>
<comment type="caution">
    <text evidence="2">The sequence shown here is derived from an EMBL/GenBank/DDBJ whole genome shotgun (WGS) entry which is preliminary data.</text>
</comment>
<proteinExistence type="predicted"/>
<feature type="compositionally biased region" description="Polar residues" evidence="1">
    <location>
        <begin position="190"/>
        <end position="201"/>
    </location>
</feature>
<keyword evidence="3" id="KW-1185">Reference proteome</keyword>
<gene>
    <name evidence="2" type="ORF">K461DRAFT_67683</name>
</gene>
<name>A0A9P4IQ39_9PEZI</name>
<evidence type="ECO:0000256" key="1">
    <source>
        <dbReference type="SAM" id="MobiDB-lite"/>
    </source>
</evidence>
<feature type="region of interest" description="Disordered" evidence="1">
    <location>
        <begin position="426"/>
        <end position="445"/>
    </location>
</feature>
<accession>A0A9P4IQ39</accession>